<gene>
    <name evidence="14" type="ORF">RNJ44_04442</name>
</gene>
<dbReference type="PANTHER" id="PTHR10615:SF219">
    <property type="entry name" value="HISTONE ACETYLTRANSFERASE KAT5"/>
    <property type="match status" value="1"/>
</dbReference>
<keyword evidence="8" id="KW-0007">Acetylation</keyword>
<dbReference type="EC" id="2.3.1.48" evidence="3"/>
<evidence type="ECO:0000256" key="11">
    <source>
        <dbReference type="ARBA" id="ARBA00023242"/>
    </source>
</evidence>
<dbReference type="InterPro" id="IPR016181">
    <property type="entry name" value="Acyl_CoA_acyltransferase"/>
</dbReference>
<dbReference type="Gene3D" id="3.40.630.30">
    <property type="match status" value="1"/>
</dbReference>
<keyword evidence="9" id="KW-0805">Transcription regulation</keyword>
<evidence type="ECO:0000256" key="9">
    <source>
        <dbReference type="ARBA" id="ARBA00023015"/>
    </source>
</evidence>
<dbReference type="Gene3D" id="1.10.10.10">
    <property type="entry name" value="Winged helix-like DNA-binding domain superfamily/Winged helix DNA-binding domain"/>
    <property type="match status" value="1"/>
</dbReference>
<dbReference type="SUPFAM" id="SSF55729">
    <property type="entry name" value="Acyl-CoA N-acyltransferases (Nat)"/>
    <property type="match status" value="1"/>
</dbReference>
<evidence type="ECO:0000256" key="8">
    <source>
        <dbReference type="ARBA" id="ARBA00022990"/>
    </source>
</evidence>
<evidence type="ECO:0000256" key="12">
    <source>
        <dbReference type="ARBA" id="ARBA00023315"/>
    </source>
</evidence>
<dbReference type="InterPro" id="IPR002717">
    <property type="entry name" value="HAT_MYST-type"/>
</dbReference>
<keyword evidence="12" id="KW-0012">Acyltransferase</keyword>
<evidence type="ECO:0000313" key="15">
    <source>
        <dbReference type="Proteomes" id="UP001623330"/>
    </source>
</evidence>
<evidence type="ECO:0000256" key="10">
    <source>
        <dbReference type="ARBA" id="ARBA00023163"/>
    </source>
</evidence>
<evidence type="ECO:0000256" key="4">
    <source>
        <dbReference type="ARBA" id="ARBA00022679"/>
    </source>
</evidence>
<dbReference type="Proteomes" id="UP001623330">
    <property type="component" value="Unassembled WGS sequence"/>
</dbReference>
<dbReference type="InterPro" id="IPR036388">
    <property type="entry name" value="WH-like_DNA-bd_sf"/>
</dbReference>
<dbReference type="PANTHER" id="PTHR10615">
    <property type="entry name" value="HISTONE ACETYLTRANSFERASE"/>
    <property type="match status" value="1"/>
</dbReference>
<keyword evidence="5" id="KW-0479">Metal-binding</keyword>
<dbReference type="EMBL" id="JBEVYD010000005">
    <property type="protein sequence ID" value="KAL3232526.1"/>
    <property type="molecule type" value="Genomic_DNA"/>
</dbReference>
<comment type="similarity">
    <text evidence="2">Belongs to the MYST (SAS/MOZ) family.</text>
</comment>
<protein>
    <recommendedName>
        <fullName evidence="3">histone acetyltransferase</fullName>
        <ecNumber evidence="3">2.3.1.48</ecNumber>
    </recommendedName>
</protein>
<keyword evidence="7" id="KW-0862">Zinc</keyword>
<keyword evidence="11" id="KW-0539">Nucleus</keyword>
<evidence type="ECO:0000256" key="6">
    <source>
        <dbReference type="ARBA" id="ARBA00022771"/>
    </source>
</evidence>
<evidence type="ECO:0000256" key="1">
    <source>
        <dbReference type="ARBA" id="ARBA00004123"/>
    </source>
</evidence>
<keyword evidence="6" id="KW-0863">Zinc-finger</keyword>
<name>A0ABR4NUW3_9SACH</name>
<comment type="subcellular location">
    <subcellularLocation>
        <location evidence="1">Nucleus</location>
    </subcellularLocation>
</comment>
<keyword evidence="10" id="KW-0804">Transcription</keyword>
<keyword evidence="4" id="KW-0808">Transferase</keyword>
<organism evidence="14 15">
    <name type="scientific">Nakaseomyces bracarensis</name>
    <dbReference type="NCBI Taxonomy" id="273131"/>
    <lineage>
        <taxon>Eukaryota</taxon>
        <taxon>Fungi</taxon>
        <taxon>Dikarya</taxon>
        <taxon>Ascomycota</taxon>
        <taxon>Saccharomycotina</taxon>
        <taxon>Saccharomycetes</taxon>
        <taxon>Saccharomycetales</taxon>
        <taxon>Saccharomycetaceae</taxon>
        <taxon>Nakaseomyces</taxon>
    </lineage>
</organism>
<sequence>MEEDGLYGILAEKNIREVQFGLHKRFDTWYGSAVYFNTETKKLGIHDEPGTKLVSVRKRMKQDKSDVSVIDNVETTGYWLDTLFVCEYCFKYTDIEEDLVRHEQVCSYKLKAPGRIKYKSPQYTIRRVKGSKHQMFCQCLCLFTKLYLDNKSVYFKLDHYEFYIVYESGSTVPMAFFSKDLVSYNQNNLACILTLPPYQRRRLGSLLIEFSYCLSRAEGIISGPELPLSPFGLVGYLRYWSQIICWHLCEGGLSEFQEVTIEDISTVTGMRINDVITTLKHLNCIENDSRILLHPLKQRLKGDSKSFMLEDEYLLLDD</sequence>
<evidence type="ECO:0000313" key="14">
    <source>
        <dbReference type="EMBL" id="KAL3232526.1"/>
    </source>
</evidence>
<dbReference type="InterPro" id="IPR050603">
    <property type="entry name" value="MYST_HAT"/>
</dbReference>
<feature type="domain" description="MYST-type HAT" evidence="13">
    <location>
        <begin position="10"/>
        <end position="318"/>
    </location>
</feature>
<accession>A0ABR4NUW3</accession>
<dbReference type="Gene3D" id="3.30.60.60">
    <property type="entry name" value="N-acetyl transferase-like"/>
    <property type="match status" value="1"/>
</dbReference>
<keyword evidence="15" id="KW-1185">Reference proteome</keyword>
<evidence type="ECO:0000256" key="7">
    <source>
        <dbReference type="ARBA" id="ARBA00022833"/>
    </source>
</evidence>
<comment type="caution">
    <text evidence="14">The sequence shown here is derived from an EMBL/GenBank/DDBJ whole genome shotgun (WGS) entry which is preliminary data.</text>
</comment>
<evidence type="ECO:0000256" key="2">
    <source>
        <dbReference type="ARBA" id="ARBA00010107"/>
    </source>
</evidence>
<evidence type="ECO:0000256" key="5">
    <source>
        <dbReference type="ARBA" id="ARBA00022723"/>
    </source>
</evidence>
<reference evidence="14 15" key="1">
    <citation type="submission" date="2024-05" db="EMBL/GenBank/DDBJ databases">
        <title>Long read based assembly of the Candida bracarensis genome reveals expanded adhesin content.</title>
        <authorList>
            <person name="Marcet-Houben M."/>
            <person name="Ksiezopolska E."/>
            <person name="Gabaldon T."/>
        </authorList>
    </citation>
    <scope>NUCLEOTIDE SEQUENCE [LARGE SCALE GENOMIC DNA]</scope>
    <source>
        <strain evidence="14 15">CBM6</strain>
    </source>
</reference>
<evidence type="ECO:0000259" key="13">
    <source>
        <dbReference type="PROSITE" id="PS51726"/>
    </source>
</evidence>
<dbReference type="Pfam" id="PF01853">
    <property type="entry name" value="MOZ_SAS"/>
    <property type="match status" value="1"/>
</dbReference>
<dbReference type="PROSITE" id="PS51726">
    <property type="entry name" value="MYST_HAT"/>
    <property type="match status" value="1"/>
</dbReference>
<evidence type="ECO:0000256" key="3">
    <source>
        <dbReference type="ARBA" id="ARBA00013184"/>
    </source>
</evidence>
<proteinExistence type="inferred from homology"/>